<dbReference type="EMBL" id="JXTB01000281">
    <property type="protein sequence ID" value="PON48151.1"/>
    <property type="molecule type" value="Genomic_DNA"/>
</dbReference>
<organism evidence="4 5">
    <name type="scientific">Parasponia andersonii</name>
    <name type="common">Sponia andersonii</name>
    <dbReference type="NCBI Taxonomy" id="3476"/>
    <lineage>
        <taxon>Eukaryota</taxon>
        <taxon>Viridiplantae</taxon>
        <taxon>Streptophyta</taxon>
        <taxon>Embryophyta</taxon>
        <taxon>Tracheophyta</taxon>
        <taxon>Spermatophyta</taxon>
        <taxon>Magnoliopsida</taxon>
        <taxon>eudicotyledons</taxon>
        <taxon>Gunneridae</taxon>
        <taxon>Pentapetalae</taxon>
        <taxon>rosids</taxon>
        <taxon>fabids</taxon>
        <taxon>Rosales</taxon>
        <taxon>Cannabaceae</taxon>
        <taxon>Parasponia</taxon>
    </lineage>
</organism>
<dbReference type="OrthoDB" id="1893065at2759"/>
<evidence type="ECO:0000259" key="3">
    <source>
        <dbReference type="PROSITE" id="PS50891"/>
    </source>
</evidence>
<keyword evidence="5" id="KW-1185">Reference proteome</keyword>
<evidence type="ECO:0000256" key="1">
    <source>
        <dbReference type="ARBA" id="ARBA00005474"/>
    </source>
</evidence>
<evidence type="ECO:0000256" key="2">
    <source>
        <dbReference type="SAM" id="MobiDB-lite"/>
    </source>
</evidence>
<dbReference type="PANTHER" id="PTHR31301:SF67">
    <property type="entry name" value="LOB DOMAIN-CONTAINING PROTEIN 22"/>
    <property type="match status" value="1"/>
</dbReference>
<protein>
    <submittedName>
        <fullName evidence="4">Lateral organ boundaries domain containing protein</fullName>
    </submittedName>
</protein>
<feature type="domain" description="LOB" evidence="3">
    <location>
        <begin position="36"/>
        <end position="138"/>
    </location>
</feature>
<dbReference type="Proteomes" id="UP000237105">
    <property type="component" value="Unassembled WGS sequence"/>
</dbReference>
<dbReference type="PANTHER" id="PTHR31301">
    <property type="entry name" value="LOB DOMAIN-CONTAINING PROTEIN 4-RELATED"/>
    <property type="match status" value="1"/>
</dbReference>
<dbReference type="STRING" id="3476.A0A2P5BH67"/>
<comment type="caution">
    <text evidence="4">The sequence shown here is derived from an EMBL/GenBank/DDBJ whole genome shotgun (WGS) entry which is preliminary data.</text>
</comment>
<dbReference type="PROSITE" id="PS50891">
    <property type="entry name" value="LOB"/>
    <property type="match status" value="1"/>
</dbReference>
<evidence type="ECO:0000313" key="5">
    <source>
        <dbReference type="Proteomes" id="UP000237105"/>
    </source>
</evidence>
<dbReference type="InterPro" id="IPR004883">
    <property type="entry name" value="LOB"/>
</dbReference>
<reference evidence="5" key="1">
    <citation type="submission" date="2016-06" db="EMBL/GenBank/DDBJ databases">
        <title>Parallel loss of symbiosis genes in relatives of nitrogen-fixing non-legume Parasponia.</title>
        <authorList>
            <person name="Van Velzen R."/>
            <person name="Holmer R."/>
            <person name="Bu F."/>
            <person name="Rutten L."/>
            <person name="Van Zeijl A."/>
            <person name="Liu W."/>
            <person name="Santuari L."/>
            <person name="Cao Q."/>
            <person name="Sharma T."/>
            <person name="Shen D."/>
            <person name="Roswanjaya Y."/>
            <person name="Wardhani T."/>
            <person name="Kalhor M.S."/>
            <person name="Jansen J."/>
            <person name="Van den Hoogen J."/>
            <person name="Gungor B."/>
            <person name="Hartog M."/>
            <person name="Hontelez J."/>
            <person name="Verver J."/>
            <person name="Yang W.-C."/>
            <person name="Schijlen E."/>
            <person name="Repin R."/>
            <person name="Schilthuizen M."/>
            <person name="Schranz E."/>
            <person name="Heidstra R."/>
            <person name="Miyata K."/>
            <person name="Fedorova E."/>
            <person name="Kohlen W."/>
            <person name="Bisseling T."/>
            <person name="Smit S."/>
            <person name="Geurts R."/>
        </authorList>
    </citation>
    <scope>NUCLEOTIDE SEQUENCE [LARGE SCALE GENOMIC DNA]</scope>
    <source>
        <strain evidence="5">cv. WU1-14</strain>
    </source>
</reference>
<feature type="compositionally biased region" description="Low complexity" evidence="2">
    <location>
        <begin position="10"/>
        <end position="31"/>
    </location>
</feature>
<name>A0A2P5BH67_PARAD</name>
<feature type="region of interest" description="Disordered" evidence="2">
    <location>
        <begin position="1"/>
        <end position="32"/>
    </location>
</feature>
<evidence type="ECO:0000313" key="4">
    <source>
        <dbReference type="EMBL" id="PON48151.1"/>
    </source>
</evidence>
<feature type="region of interest" description="Disordered" evidence="2">
    <location>
        <begin position="148"/>
        <end position="174"/>
    </location>
</feature>
<proteinExistence type="inferred from homology"/>
<dbReference type="AlphaFoldDB" id="A0A2P5BH67"/>
<gene>
    <name evidence="4" type="ORF">PanWU01x14_239390</name>
</gene>
<dbReference type="Pfam" id="PF03195">
    <property type="entry name" value="LOB"/>
    <property type="match status" value="1"/>
</dbReference>
<comment type="similarity">
    <text evidence="1">Belongs to the LOB domain-containing protein family.</text>
</comment>
<sequence length="316" mass="34862">MSLIPHTKTKTTATTTTPSSSSSSSSSFSKGSGNGQACAACKYQRRKCAPDCVLAPYFPHNTQRQFLNAHKLFGVSNITKIIRKLDSPVAKDHAMRTIIFQSDARAADPVGGCYRIIQDLQRQIDFAKAELDLVLQHLELCRAAAAAAPPPQSTSSHDDHFYNDSMHSGLHHHQHDQFLHPQVIHGELEASRYVVVDQDGHEHLQDDVSSWVVQDSAMDVKPVTAAIGGVVGGDQDVYVGKPLLDLPSDEKIINGVATNFEPHHHRDDEAMLRTVGHNVVLKQQNQDDHYSIQRNDEDDEDLRDAATLFTLTNCTS</sequence>
<accession>A0A2P5BH67</accession>